<accession>A0AAU7U3J7</accession>
<dbReference type="EMBL" id="CP158294">
    <property type="protein sequence ID" value="XBV47530.1"/>
    <property type="molecule type" value="Genomic_DNA"/>
</dbReference>
<dbReference type="CDD" id="cd00383">
    <property type="entry name" value="trans_reg_C"/>
    <property type="match status" value="1"/>
</dbReference>
<dbReference type="Pfam" id="PF00486">
    <property type="entry name" value="Trans_reg_C"/>
    <property type="match status" value="1"/>
</dbReference>
<feature type="DNA-binding region" description="OmpR/PhoB-type" evidence="2">
    <location>
        <begin position="1"/>
        <end position="98"/>
    </location>
</feature>
<sequence>MNCYIFGDFILNEKDGLFRNGNIVNLPPKEFSVLSILVKNQGKLISKEKLISEVWNNSCAVSDESLTRCVYMIRKALGETSAKKFIDTIYGKGYRFTSSVSRKNIEEPTEGRSSLVAMLPFSLEERKFSRVLFDYLSGVSSRFDKYGFTFTPAAMTVNNMDLKTCCEELKMNGVAYFLTGMEVVAGKERIAKIELTGSHSLRVIERSSVTLSGDVAIDLINCTEAVDGLLKRAYINADKKYIKNIADTRSCYYFYSSKSRTPAVLSKEGHVFPTDIMDYDPDMLCVLAGSFLSLSFLNAMEESSAIKVILNILDRALETEPRHMLALSLRSLMLNSELAENVENEFHLAMVLSPLSAEVYYYYACYLTRENDLERAMRLISMAMALNGEFMAAKILYVVITYLTVGFKQAVSASRAIIGNDKACDVILRGIMVVLYLENDNGIMAQQCIDEIKRYKDDCLFVRQVYDFYLSRRKHKPLVLTGLKKVGESVIK</sequence>
<dbReference type="GO" id="GO:0000160">
    <property type="term" value="P:phosphorelay signal transduction system"/>
    <property type="evidence" value="ECO:0007669"/>
    <property type="project" value="InterPro"/>
</dbReference>
<dbReference type="SMART" id="SM00862">
    <property type="entry name" value="Trans_reg_C"/>
    <property type="match status" value="1"/>
</dbReference>
<dbReference type="Gene3D" id="1.25.40.10">
    <property type="entry name" value="Tetratricopeptide repeat domain"/>
    <property type="match status" value="1"/>
</dbReference>
<organism evidence="4">
    <name type="scientific">Pantoea sp. BJ2</name>
    <dbReference type="NCBI Taxonomy" id="3141322"/>
    <lineage>
        <taxon>Bacteria</taxon>
        <taxon>Pseudomonadati</taxon>
        <taxon>Pseudomonadota</taxon>
        <taxon>Gammaproteobacteria</taxon>
        <taxon>Enterobacterales</taxon>
        <taxon>Erwiniaceae</taxon>
        <taxon>Pantoea</taxon>
    </lineage>
</organism>
<dbReference type="SUPFAM" id="SSF48452">
    <property type="entry name" value="TPR-like"/>
    <property type="match status" value="1"/>
</dbReference>
<dbReference type="InterPro" id="IPR001867">
    <property type="entry name" value="OmpR/PhoB-type_DNA-bd"/>
</dbReference>
<dbReference type="GO" id="GO:0003677">
    <property type="term" value="F:DNA binding"/>
    <property type="evidence" value="ECO:0007669"/>
    <property type="project" value="UniProtKB-UniRule"/>
</dbReference>
<dbReference type="RefSeq" id="WP_350262571.1">
    <property type="nucleotide sequence ID" value="NZ_CP158294.1"/>
</dbReference>
<keyword evidence="4" id="KW-0614">Plasmid</keyword>
<evidence type="ECO:0000313" key="4">
    <source>
        <dbReference type="EMBL" id="XBV47530.1"/>
    </source>
</evidence>
<keyword evidence="1 2" id="KW-0238">DNA-binding</keyword>
<dbReference type="SUPFAM" id="SSF46894">
    <property type="entry name" value="C-terminal effector domain of the bipartite response regulators"/>
    <property type="match status" value="1"/>
</dbReference>
<dbReference type="InterPro" id="IPR036388">
    <property type="entry name" value="WH-like_DNA-bd_sf"/>
</dbReference>
<dbReference type="PROSITE" id="PS51755">
    <property type="entry name" value="OMPR_PHOB"/>
    <property type="match status" value="1"/>
</dbReference>
<dbReference type="Gene3D" id="1.10.10.10">
    <property type="entry name" value="Winged helix-like DNA-binding domain superfamily/Winged helix DNA-binding domain"/>
    <property type="match status" value="1"/>
</dbReference>
<protein>
    <submittedName>
        <fullName evidence="4">Winged helix-turn-helix domain-containing protein</fullName>
    </submittedName>
</protein>
<dbReference type="InterPro" id="IPR011990">
    <property type="entry name" value="TPR-like_helical_dom_sf"/>
</dbReference>
<dbReference type="GO" id="GO:0006355">
    <property type="term" value="P:regulation of DNA-templated transcription"/>
    <property type="evidence" value="ECO:0007669"/>
    <property type="project" value="InterPro"/>
</dbReference>
<dbReference type="AlphaFoldDB" id="A0AAU7U3J7"/>
<proteinExistence type="predicted"/>
<evidence type="ECO:0000259" key="3">
    <source>
        <dbReference type="PROSITE" id="PS51755"/>
    </source>
</evidence>
<evidence type="ECO:0000256" key="2">
    <source>
        <dbReference type="PROSITE-ProRule" id="PRU01091"/>
    </source>
</evidence>
<gene>
    <name evidence="4" type="ORF">AAF463_24725</name>
</gene>
<feature type="domain" description="OmpR/PhoB-type" evidence="3">
    <location>
        <begin position="1"/>
        <end position="98"/>
    </location>
</feature>
<reference evidence="4" key="1">
    <citation type="submission" date="2024-06" db="EMBL/GenBank/DDBJ databases">
        <title>Multiomics insights into the TNT degradation mechanism by Pantoea sp. BJ2 isolated from an ammunition destruction site.</title>
        <authorList>
            <person name="Luo J."/>
        </authorList>
    </citation>
    <scope>NUCLEOTIDE SEQUENCE</scope>
    <source>
        <strain evidence="4">BJ2</strain>
        <plasmid evidence="4">plasmindB</plasmid>
    </source>
</reference>
<dbReference type="InterPro" id="IPR016032">
    <property type="entry name" value="Sig_transdc_resp-reg_C-effctor"/>
</dbReference>
<name>A0AAU7U3J7_9GAMM</name>
<geneLocation type="plasmid" evidence="4">
    <name>plasmindB</name>
</geneLocation>
<evidence type="ECO:0000256" key="1">
    <source>
        <dbReference type="ARBA" id="ARBA00023125"/>
    </source>
</evidence>